<accession>A0ABW1LAQ6</accession>
<gene>
    <name evidence="1" type="ORF">ACFPYN_13160</name>
</gene>
<comment type="caution">
    <text evidence="1">The sequence shown here is derived from an EMBL/GenBank/DDBJ whole genome shotgun (WGS) entry which is preliminary data.</text>
</comment>
<name>A0ABW1LAQ6_9BACL</name>
<dbReference type="InterPro" id="IPR025833">
    <property type="entry name" value="GDYXXLXY"/>
</dbReference>
<reference evidence="2" key="1">
    <citation type="journal article" date="2019" name="Int. J. Syst. Evol. Microbiol.">
        <title>The Global Catalogue of Microorganisms (GCM) 10K type strain sequencing project: providing services to taxonomists for standard genome sequencing and annotation.</title>
        <authorList>
            <consortium name="The Broad Institute Genomics Platform"/>
            <consortium name="The Broad Institute Genome Sequencing Center for Infectious Disease"/>
            <person name="Wu L."/>
            <person name="Ma J."/>
        </authorList>
    </citation>
    <scope>NUCLEOTIDE SEQUENCE [LARGE SCALE GENOMIC DNA]</scope>
    <source>
        <strain evidence="2">CCUG 54527</strain>
    </source>
</reference>
<protein>
    <submittedName>
        <fullName evidence="1">GDYXXLXY domain-containing protein</fullName>
    </submittedName>
</protein>
<organism evidence="1 2">
    <name type="scientific">Paenisporosarcina macmurdoensis</name>
    <dbReference type="NCBI Taxonomy" id="212659"/>
    <lineage>
        <taxon>Bacteria</taxon>
        <taxon>Bacillati</taxon>
        <taxon>Bacillota</taxon>
        <taxon>Bacilli</taxon>
        <taxon>Bacillales</taxon>
        <taxon>Caryophanaceae</taxon>
        <taxon>Paenisporosarcina</taxon>
    </lineage>
</organism>
<evidence type="ECO:0000313" key="1">
    <source>
        <dbReference type="EMBL" id="MFC6040371.1"/>
    </source>
</evidence>
<dbReference type="Pfam" id="PF14345">
    <property type="entry name" value="GDYXXLXY"/>
    <property type="match status" value="1"/>
</dbReference>
<dbReference type="RefSeq" id="WP_377734789.1">
    <property type="nucleotide sequence ID" value="NZ_JBHSRI010000022.1"/>
</dbReference>
<evidence type="ECO:0000313" key="2">
    <source>
        <dbReference type="Proteomes" id="UP001596170"/>
    </source>
</evidence>
<keyword evidence="2" id="KW-1185">Reference proteome</keyword>
<dbReference type="EMBL" id="JBHSRI010000022">
    <property type="protein sequence ID" value="MFC6040371.1"/>
    <property type="molecule type" value="Genomic_DNA"/>
</dbReference>
<proteinExistence type="predicted"/>
<sequence>MKNLTKNKLFLISLLLPIILLLSMTIKPLATINYGETIRLQTVPVDPSNIFYGDYVDLDFEAENIPVNLVESSLRKELEDHANGYSEDDLKVYIRLAYSKETDTHQVTNLSKSKPKSGTYLKVLLHPSIYEEKVRVSIPIEQYYLEDDTGLELEDKARKGELIATIKVRNGYAILRSVE</sequence>
<dbReference type="Proteomes" id="UP001596170">
    <property type="component" value="Unassembled WGS sequence"/>
</dbReference>